<comment type="caution">
    <text evidence="1">The sequence shown here is derived from an EMBL/GenBank/DDBJ whole genome shotgun (WGS) entry which is preliminary data.</text>
</comment>
<gene>
    <name evidence="1" type="ORF">KE626_28905</name>
</gene>
<organism evidence="1 2">
    <name type="scientific">Chitinophaga hostae</name>
    <dbReference type="NCBI Taxonomy" id="2831022"/>
    <lineage>
        <taxon>Bacteria</taxon>
        <taxon>Pseudomonadati</taxon>
        <taxon>Bacteroidota</taxon>
        <taxon>Chitinophagia</taxon>
        <taxon>Chitinophagales</taxon>
        <taxon>Chitinophagaceae</taxon>
        <taxon>Chitinophaga</taxon>
    </lineage>
</organism>
<protein>
    <submittedName>
        <fullName evidence="1">Uncharacterized protein</fullName>
    </submittedName>
</protein>
<accession>A0ABS5J831</accession>
<keyword evidence="2" id="KW-1185">Reference proteome</keyword>
<dbReference type="EMBL" id="JAGTXB010000022">
    <property type="protein sequence ID" value="MBS0031385.1"/>
    <property type="molecule type" value="Genomic_DNA"/>
</dbReference>
<proteinExistence type="predicted"/>
<name>A0ABS5J831_9BACT</name>
<evidence type="ECO:0000313" key="1">
    <source>
        <dbReference type="EMBL" id="MBS0031385.1"/>
    </source>
</evidence>
<evidence type="ECO:0000313" key="2">
    <source>
        <dbReference type="Proteomes" id="UP000676386"/>
    </source>
</evidence>
<dbReference type="Proteomes" id="UP000676386">
    <property type="component" value="Unassembled WGS sequence"/>
</dbReference>
<dbReference type="RefSeq" id="WP_211976551.1">
    <property type="nucleotide sequence ID" value="NZ_JAGTXB010000022.1"/>
</dbReference>
<reference evidence="1 2" key="1">
    <citation type="submission" date="2021-04" db="EMBL/GenBank/DDBJ databases">
        <title>Chitinophaga sp. nov., isolated from the rhizosphere soil.</title>
        <authorList>
            <person name="He S."/>
        </authorList>
    </citation>
    <scope>NUCLEOTIDE SEQUENCE [LARGE SCALE GENOMIC DNA]</scope>
    <source>
        <strain evidence="1 2">2R12</strain>
    </source>
</reference>
<sequence length="61" mass="6835">MLNLEIRSEKGNVCHLNNPWKGYGIRVTENGVPVKVSNAGEKYSFATRAGKTYMLFLSTRS</sequence>